<dbReference type="InterPro" id="IPR000524">
    <property type="entry name" value="Tscrpt_reg_HTH_GntR"/>
</dbReference>
<name>A0AAU7XFT1_9HYPH</name>
<evidence type="ECO:0000256" key="4">
    <source>
        <dbReference type="NCBIfam" id="TIGR02018"/>
    </source>
</evidence>
<gene>
    <name evidence="6" type="primary">hutC</name>
    <name evidence="6" type="ORF">ABS361_11050</name>
</gene>
<dbReference type="InterPro" id="IPR011663">
    <property type="entry name" value="UTRA"/>
</dbReference>
<dbReference type="PANTHER" id="PTHR44846">
    <property type="entry name" value="MANNOSYL-D-GLYCERATE TRANSPORT/METABOLISM SYSTEM REPRESSOR MNGR-RELATED"/>
    <property type="match status" value="1"/>
</dbReference>
<dbReference type="RefSeq" id="WP_407051789.1">
    <property type="nucleotide sequence ID" value="NZ_CP158568.1"/>
</dbReference>
<proteinExistence type="predicted"/>
<dbReference type="CDD" id="cd07377">
    <property type="entry name" value="WHTH_GntR"/>
    <property type="match status" value="1"/>
</dbReference>
<evidence type="ECO:0000256" key="3">
    <source>
        <dbReference type="ARBA" id="ARBA00023163"/>
    </source>
</evidence>
<dbReference type="InterPro" id="IPR050679">
    <property type="entry name" value="Bact_HTH_transcr_reg"/>
</dbReference>
<dbReference type="InterPro" id="IPR036388">
    <property type="entry name" value="WH-like_DNA-bd_sf"/>
</dbReference>
<dbReference type="Gene3D" id="3.40.1410.10">
    <property type="entry name" value="Chorismate lyase-like"/>
    <property type="match status" value="1"/>
</dbReference>
<protein>
    <recommendedName>
        <fullName evidence="4">Histidine utilization repressor</fullName>
    </recommendedName>
</protein>
<dbReference type="GO" id="GO:0006547">
    <property type="term" value="P:L-histidine metabolic process"/>
    <property type="evidence" value="ECO:0007669"/>
    <property type="project" value="UniProtKB-UniRule"/>
</dbReference>
<dbReference type="Pfam" id="PF00392">
    <property type="entry name" value="GntR"/>
    <property type="match status" value="1"/>
</dbReference>
<dbReference type="PRINTS" id="PR00035">
    <property type="entry name" value="HTHGNTR"/>
</dbReference>
<dbReference type="Pfam" id="PF07702">
    <property type="entry name" value="UTRA"/>
    <property type="match status" value="1"/>
</dbReference>
<sequence length="249" mass="27639">MTASAPAPRLKDVALHQRIRSDIEGRIVSGEWKPGDRLPYEHELMAEYGCARMTVNKVMSSLVEAGLIERRRRAGSFVRRPVAQSAVMEIPDVRAEVQARGEAYAYELLSRRQRKATRADAEMLGLEPGAPVLALECRHFAEGRPYAIENRVIALSTVPEAATTDFSTEPPGTWLLRHEPWHGAEHRISAASADARIADLLDIPAGMACLVVERQTWRSDQSITAVKLWYPGDRQTLVARFTPSTAGSR</sequence>
<dbReference type="KEGG" id="mflg:ABS361_11050"/>
<dbReference type="FunFam" id="1.10.10.10:FF:000079">
    <property type="entry name" value="GntR family transcriptional regulator"/>
    <property type="match status" value="1"/>
</dbReference>
<dbReference type="InterPro" id="IPR036390">
    <property type="entry name" value="WH_DNA-bd_sf"/>
</dbReference>
<evidence type="ECO:0000313" key="6">
    <source>
        <dbReference type="EMBL" id="XBY46696.1"/>
    </source>
</evidence>
<evidence type="ECO:0000256" key="1">
    <source>
        <dbReference type="ARBA" id="ARBA00023015"/>
    </source>
</evidence>
<dbReference type="AlphaFoldDB" id="A0AAU7XFT1"/>
<dbReference type="GO" id="GO:0003677">
    <property type="term" value="F:DNA binding"/>
    <property type="evidence" value="ECO:0007669"/>
    <property type="project" value="UniProtKB-UniRule"/>
</dbReference>
<dbReference type="EMBL" id="CP158568">
    <property type="protein sequence ID" value="XBY46696.1"/>
    <property type="molecule type" value="Genomic_DNA"/>
</dbReference>
<keyword evidence="2" id="KW-0238">DNA-binding</keyword>
<dbReference type="SUPFAM" id="SSF46785">
    <property type="entry name" value="Winged helix' DNA-binding domain"/>
    <property type="match status" value="1"/>
</dbReference>
<dbReference type="SMART" id="SM00866">
    <property type="entry name" value="UTRA"/>
    <property type="match status" value="1"/>
</dbReference>
<dbReference type="InterPro" id="IPR028978">
    <property type="entry name" value="Chorismate_lyase_/UTRA_dom_sf"/>
</dbReference>
<reference evidence="6" key="1">
    <citation type="submission" date="2024-06" db="EMBL/GenBank/DDBJ databases">
        <title>Methylostella associata gen. nov., sp. nov., a novel Ancalomicrobiaceae-affiliated facultatively methylotrophic bacteria that feed on methanotrophs of the genus Methylococcus.</title>
        <authorList>
            <person name="Saltykova V."/>
            <person name="Danilova O.V."/>
            <person name="Oshkin I.Y."/>
            <person name="Belova S.E."/>
            <person name="Pimenov N.V."/>
            <person name="Dedysh S.N."/>
        </authorList>
    </citation>
    <scope>NUCLEOTIDE SEQUENCE</scope>
    <source>
        <strain evidence="6">S20</strain>
    </source>
</reference>
<dbReference type="GO" id="GO:0045892">
    <property type="term" value="P:negative regulation of DNA-templated transcription"/>
    <property type="evidence" value="ECO:0007669"/>
    <property type="project" value="UniProtKB-UniRule"/>
</dbReference>
<evidence type="ECO:0000259" key="5">
    <source>
        <dbReference type="PROSITE" id="PS50949"/>
    </source>
</evidence>
<dbReference type="GO" id="GO:0003700">
    <property type="term" value="F:DNA-binding transcription factor activity"/>
    <property type="evidence" value="ECO:0007669"/>
    <property type="project" value="UniProtKB-UniRule"/>
</dbReference>
<keyword evidence="3" id="KW-0804">Transcription</keyword>
<evidence type="ECO:0000256" key="2">
    <source>
        <dbReference type="ARBA" id="ARBA00023125"/>
    </source>
</evidence>
<dbReference type="PANTHER" id="PTHR44846:SF16">
    <property type="entry name" value="TRANSCRIPTIONAL REGULATOR PHNF-RELATED"/>
    <property type="match status" value="1"/>
</dbReference>
<feature type="domain" description="HTH gntR-type" evidence="5">
    <location>
        <begin position="13"/>
        <end position="81"/>
    </location>
</feature>
<dbReference type="NCBIfam" id="TIGR02018">
    <property type="entry name" value="his_ut_repres"/>
    <property type="match status" value="1"/>
</dbReference>
<accession>A0AAU7XFT1</accession>
<dbReference type="SMART" id="SM00345">
    <property type="entry name" value="HTH_GNTR"/>
    <property type="match status" value="1"/>
</dbReference>
<organism evidence="6">
    <name type="scientific">Methyloraptor flagellatus</name>
    <dbReference type="NCBI Taxonomy" id="3162530"/>
    <lineage>
        <taxon>Bacteria</taxon>
        <taxon>Pseudomonadati</taxon>
        <taxon>Pseudomonadota</taxon>
        <taxon>Alphaproteobacteria</taxon>
        <taxon>Hyphomicrobiales</taxon>
        <taxon>Ancalomicrobiaceae</taxon>
        <taxon>Methyloraptor</taxon>
    </lineage>
</organism>
<dbReference type="SUPFAM" id="SSF64288">
    <property type="entry name" value="Chorismate lyase-like"/>
    <property type="match status" value="1"/>
</dbReference>
<dbReference type="InterPro" id="IPR010248">
    <property type="entry name" value="His_ut_repres"/>
</dbReference>
<dbReference type="Gene3D" id="1.10.10.10">
    <property type="entry name" value="Winged helix-like DNA-binding domain superfamily/Winged helix DNA-binding domain"/>
    <property type="match status" value="1"/>
</dbReference>
<keyword evidence="1" id="KW-0805">Transcription regulation</keyword>
<dbReference type="PROSITE" id="PS50949">
    <property type="entry name" value="HTH_GNTR"/>
    <property type="match status" value="1"/>
</dbReference>